<proteinExistence type="predicted"/>
<keyword evidence="3" id="KW-1185">Reference proteome</keyword>
<sequence length="129" mass="14182">MRSPQKPSADADVDVIDPYSEDRRIAMRQLYQDYEVEVPETEKTPPSPRVRPAVPAPPREPLIIAQYARRFPQPPASEGLHIAPPGSKNSVELFYENTTLTSASSTVTSKAEISPSTSISVAFTTPQMV</sequence>
<dbReference type="OrthoDB" id="5855801at2759"/>
<organism evidence="2 3">
    <name type="scientific">Strongylus vulgaris</name>
    <name type="common">Blood worm</name>
    <dbReference type="NCBI Taxonomy" id="40348"/>
    <lineage>
        <taxon>Eukaryota</taxon>
        <taxon>Metazoa</taxon>
        <taxon>Ecdysozoa</taxon>
        <taxon>Nematoda</taxon>
        <taxon>Chromadorea</taxon>
        <taxon>Rhabditida</taxon>
        <taxon>Rhabditina</taxon>
        <taxon>Rhabditomorpha</taxon>
        <taxon>Strongyloidea</taxon>
        <taxon>Strongylidae</taxon>
        <taxon>Strongylus</taxon>
    </lineage>
</organism>
<evidence type="ECO:0000313" key="3">
    <source>
        <dbReference type="Proteomes" id="UP000270094"/>
    </source>
</evidence>
<evidence type="ECO:0000256" key="1">
    <source>
        <dbReference type="SAM" id="MobiDB-lite"/>
    </source>
</evidence>
<evidence type="ECO:0000313" key="2">
    <source>
        <dbReference type="EMBL" id="VDM81172.1"/>
    </source>
</evidence>
<dbReference type="EMBL" id="UYYB01111675">
    <property type="protein sequence ID" value="VDM81172.1"/>
    <property type="molecule type" value="Genomic_DNA"/>
</dbReference>
<protein>
    <submittedName>
        <fullName evidence="2">Uncharacterized protein</fullName>
    </submittedName>
</protein>
<feature type="region of interest" description="Disordered" evidence="1">
    <location>
        <begin position="36"/>
        <end position="58"/>
    </location>
</feature>
<feature type="compositionally biased region" description="Pro residues" evidence="1">
    <location>
        <begin position="45"/>
        <end position="58"/>
    </location>
</feature>
<dbReference type="AlphaFoldDB" id="A0A3P7LPW2"/>
<name>A0A3P7LPW2_STRVU</name>
<dbReference type="Proteomes" id="UP000270094">
    <property type="component" value="Unassembled WGS sequence"/>
</dbReference>
<feature type="non-terminal residue" evidence="2">
    <location>
        <position position="129"/>
    </location>
</feature>
<gene>
    <name evidence="2" type="ORF">SVUK_LOCUS16170</name>
</gene>
<reference evidence="2 3" key="1">
    <citation type="submission" date="2018-11" db="EMBL/GenBank/DDBJ databases">
        <authorList>
            <consortium name="Pathogen Informatics"/>
        </authorList>
    </citation>
    <scope>NUCLEOTIDE SEQUENCE [LARGE SCALE GENOMIC DNA]</scope>
</reference>
<accession>A0A3P7LPW2</accession>